<dbReference type="InterPro" id="IPR015273">
    <property type="entry name" value="Cys-tRNA-synt_Ia_DALR"/>
</dbReference>
<gene>
    <name evidence="13 16" type="primary">cysS</name>
    <name evidence="16" type="ORF">GCM10011608_14190</name>
</gene>
<feature type="binding site" evidence="13">
    <location>
        <position position="214"/>
    </location>
    <ligand>
        <name>Zn(2+)</name>
        <dbReference type="ChEBI" id="CHEBI:29105"/>
    </ligand>
</feature>
<keyword evidence="8 13" id="KW-0862">Zinc</keyword>
<dbReference type="Gene3D" id="3.40.50.620">
    <property type="entry name" value="HUPs"/>
    <property type="match status" value="1"/>
</dbReference>
<keyword evidence="5 13" id="KW-0436">Ligase</keyword>
<evidence type="ECO:0000256" key="1">
    <source>
        <dbReference type="ARBA" id="ARBA00004496"/>
    </source>
</evidence>
<name>A0A917TNQ6_9ACTN</name>
<feature type="region of interest" description="Disordered" evidence="14">
    <location>
        <begin position="158"/>
        <end position="178"/>
    </location>
</feature>
<evidence type="ECO:0000256" key="10">
    <source>
        <dbReference type="ARBA" id="ARBA00022917"/>
    </source>
</evidence>
<evidence type="ECO:0000256" key="11">
    <source>
        <dbReference type="ARBA" id="ARBA00023146"/>
    </source>
</evidence>
<sequence>MTLRLYDTATRSVRDFVPREAGKVGVYLCGLTLQAPPHIGHLRSGVNYDVLRRWLLSAGYQVTFIRNLTDIDDKILVKAQEQGRPFWSIAYGNELKLAEAYRALNVLPPTYEPRATGHIPEMHELIAQLIDRGHAYPATDGSGDVYFDVRSWPAYGALSNQSPDDMQSAGDAPERAKRDPRDFALWKGAKPDEPADAYWPSPWGRGRPGWHIECSAMCWRYLGAEFDIHGGGLDLIFPHHENELAQSQAADLPFARYWVHHGLLGIGGTKMGKSLGNTLDLDYVAALGVRPVELRYYYVAAHYRSRIDYSEEALREAAVAYRRIEGFVQRATELVGVGQLGELPVGFAAAMDDDLNTSAALAVLHEVLRDGNNALAGRDEVTVRTALGGVRAMLDILGVDPLDPAWTGGVRASDLRGVVDSLVALALEQRAQARLRKDWAAADTLRDQLKRAGVVVEDTPQGPRWTIGEHD</sequence>
<evidence type="ECO:0000256" key="13">
    <source>
        <dbReference type="HAMAP-Rule" id="MF_00041"/>
    </source>
</evidence>
<dbReference type="InterPro" id="IPR015803">
    <property type="entry name" value="Cys-tRNA-ligase"/>
</dbReference>
<dbReference type="EC" id="6.1.1.16" evidence="13"/>
<feature type="binding site" evidence="13">
    <location>
        <position position="243"/>
    </location>
    <ligand>
        <name>Zn(2+)</name>
        <dbReference type="ChEBI" id="CHEBI:29105"/>
    </ligand>
</feature>
<dbReference type="SMART" id="SM00840">
    <property type="entry name" value="DALR_2"/>
    <property type="match status" value="1"/>
</dbReference>
<evidence type="ECO:0000256" key="7">
    <source>
        <dbReference type="ARBA" id="ARBA00022741"/>
    </source>
</evidence>
<dbReference type="Pfam" id="PF23493">
    <property type="entry name" value="CysS_C"/>
    <property type="match status" value="1"/>
</dbReference>
<dbReference type="PRINTS" id="PR00983">
    <property type="entry name" value="TRNASYNTHCYS"/>
</dbReference>
<evidence type="ECO:0000256" key="4">
    <source>
        <dbReference type="ARBA" id="ARBA00022490"/>
    </source>
</evidence>
<evidence type="ECO:0000313" key="16">
    <source>
        <dbReference type="EMBL" id="GGM30759.1"/>
    </source>
</evidence>
<feature type="short sequence motif" description="'KMSKS' region" evidence="13">
    <location>
        <begin position="270"/>
        <end position="274"/>
    </location>
</feature>
<keyword evidence="6 13" id="KW-0479">Metal-binding</keyword>
<keyword evidence="10 13" id="KW-0648">Protein biosynthesis</keyword>
<dbReference type="NCBIfam" id="TIGR00435">
    <property type="entry name" value="cysS"/>
    <property type="match status" value="1"/>
</dbReference>
<dbReference type="InterPro" id="IPR024909">
    <property type="entry name" value="Cys-tRNA/MSH_ligase"/>
</dbReference>
<evidence type="ECO:0000256" key="5">
    <source>
        <dbReference type="ARBA" id="ARBA00022598"/>
    </source>
</evidence>
<evidence type="ECO:0000256" key="14">
    <source>
        <dbReference type="SAM" id="MobiDB-lite"/>
    </source>
</evidence>
<comment type="caution">
    <text evidence="16">The sequence shown here is derived from an EMBL/GenBank/DDBJ whole genome shotgun (WGS) entry which is preliminary data.</text>
</comment>
<dbReference type="GO" id="GO:0004817">
    <property type="term" value="F:cysteine-tRNA ligase activity"/>
    <property type="evidence" value="ECO:0007669"/>
    <property type="project" value="UniProtKB-UniRule"/>
</dbReference>
<comment type="subunit">
    <text evidence="3 13">Monomer.</text>
</comment>
<dbReference type="GO" id="GO:0005829">
    <property type="term" value="C:cytosol"/>
    <property type="evidence" value="ECO:0007669"/>
    <property type="project" value="TreeGrafter"/>
</dbReference>
<dbReference type="GO" id="GO:0005524">
    <property type="term" value="F:ATP binding"/>
    <property type="evidence" value="ECO:0007669"/>
    <property type="project" value="UniProtKB-UniRule"/>
</dbReference>
<dbReference type="AlphaFoldDB" id="A0A917TNQ6"/>
<keyword evidence="9 13" id="KW-0067">ATP-binding</keyword>
<feature type="binding site" evidence="13">
    <location>
        <position position="239"/>
    </location>
    <ligand>
        <name>Zn(2+)</name>
        <dbReference type="ChEBI" id="CHEBI:29105"/>
    </ligand>
</feature>
<keyword evidence="4 13" id="KW-0963">Cytoplasm</keyword>
<evidence type="ECO:0000256" key="2">
    <source>
        <dbReference type="ARBA" id="ARBA00005594"/>
    </source>
</evidence>
<proteinExistence type="inferred from homology"/>
<dbReference type="PANTHER" id="PTHR10890:SF30">
    <property type="entry name" value="CYSTEINE--TRNA LIGASE"/>
    <property type="match status" value="1"/>
</dbReference>
<dbReference type="InterPro" id="IPR032678">
    <property type="entry name" value="tRNA-synt_1_cat_dom"/>
</dbReference>
<dbReference type="HAMAP" id="MF_00041">
    <property type="entry name" value="Cys_tRNA_synth"/>
    <property type="match status" value="1"/>
</dbReference>
<dbReference type="PANTHER" id="PTHR10890">
    <property type="entry name" value="CYSTEINYL-TRNA SYNTHETASE"/>
    <property type="match status" value="1"/>
</dbReference>
<evidence type="ECO:0000256" key="12">
    <source>
        <dbReference type="ARBA" id="ARBA00047398"/>
    </source>
</evidence>
<reference evidence="16" key="2">
    <citation type="submission" date="2020-09" db="EMBL/GenBank/DDBJ databases">
        <authorList>
            <person name="Sun Q."/>
            <person name="Zhou Y."/>
        </authorList>
    </citation>
    <scope>NUCLEOTIDE SEQUENCE</scope>
    <source>
        <strain evidence="16">CGMCC 4.7312</strain>
    </source>
</reference>
<feature type="binding site" evidence="13">
    <location>
        <position position="29"/>
    </location>
    <ligand>
        <name>Zn(2+)</name>
        <dbReference type="ChEBI" id="CHEBI:29105"/>
    </ligand>
</feature>
<dbReference type="InterPro" id="IPR056411">
    <property type="entry name" value="CysS_C"/>
</dbReference>
<evidence type="ECO:0000259" key="15">
    <source>
        <dbReference type="SMART" id="SM00840"/>
    </source>
</evidence>
<dbReference type="GO" id="GO:0008270">
    <property type="term" value="F:zinc ion binding"/>
    <property type="evidence" value="ECO:0007669"/>
    <property type="project" value="UniProtKB-UniRule"/>
</dbReference>
<dbReference type="Pfam" id="PF09190">
    <property type="entry name" value="DALR_2"/>
    <property type="match status" value="1"/>
</dbReference>
<dbReference type="FunFam" id="3.40.50.620:FF:000068">
    <property type="entry name" value="Cysteine--tRNA ligase"/>
    <property type="match status" value="1"/>
</dbReference>
<dbReference type="SUPFAM" id="SSF47323">
    <property type="entry name" value="Anticodon-binding domain of a subclass of class I aminoacyl-tRNA synthetases"/>
    <property type="match status" value="1"/>
</dbReference>
<reference evidence="16" key="1">
    <citation type="journal article" date="2014" name="Int. J. Syst. Evol. Microbiol.">
        <title>Complete genome sequence of Corynebacterium casei LMG S-19264T (=DSM 44701T), isolated from a smear-ripened cheese.</title>
        <authorList>
            <consortium name="US DOE Joint Genome Institute (JGI-PGF)"/>
            <person name="Walter F."/>
            <person name="Albersmeier A."/>
            <person name="Kalinowski J."/>
            <person name="Ruckert C."/>
        </authorList>
    </citation>
    <scope>NUCLEOTIDE SEQUENCE</scope>
    <source>
        <strain evidence="16">CGMCC 4.7312</strain>
    </source>
</reference>
<dbReference type="SUPFAM" id="SSF52374">
    <property type="entry name" value="Nucleotidylyl transferase"/>
    <property type="match status" value="1"/>
</dbReference>
<dbReference type="InterPro" id="IPR009080">
    <property type="entry name" value="tRNAsynth_Ia_anticodon-bd"/>
</dbReference>
<dbReference type="Pfam" id="PF01406">
    <property type="entry name" value="tRNA-synt_1e"/>
    <property type="match status" value="1"/>
</dbReference>
<feature type="binding site" evidence="13">
    <location>
        <position position="273"/>
    </location>
    <ligand>
        <name>ATP</name>
        <dbReference type="ChEBI" id="CHEBI:30616"/>
    </ligand>
</feature>
<keyword evidence="17" id="KW-1185">Reference proteome</keyword>
<keyword evidence="11 13" id="KW-0030">Aminoacyl-tRNA synthetase</keyword>
<comment type="cofactor">
    <cofactor evidence="13">
        <name>Zn(2+)</name>
        <dbReference type="ChEBI" id="CHEBI:29105"/>
    </cofactor>
    <text evidence="13">Binds 1 zinc ion per subunit.</text>
</comment>
<evidence type="ECO:0000256" key="9">
    <source>
        <dbReference type="ARBA" id="ARBA00022840"/>
    </source>
</evidence>
<dbReference type="InterPro" id="IPR014729">
    <property type="entry name" value="Rossmann-like_a/b/a_fold"/>
</dbReference>
<feature type="short sequence motif" description="'HIGH' region" evidence="13">
    <location>
        <begin position="31"/>
        <end position="41"/>
    </location>
</feature>
<dbReference type="Proteomes" id="UP000608890">
    <property type="component" value="Unassembled WGS sequence"/>
</dbReference>
<evidence type="ECO:0000256" key="8">
    <source>
        <dbReference type="ARBA" id="ARBA00022833"/>
    </source>
</evidence>
<dbReference type="CDD" id="cd00672">
    <property type="entry name" value="CysRS_core"/>
    <property type="match status" value="1"/>
</dbReference>
<evidence type="ECO:0000256" key="6">
    <source>
        <dbReference type="ARBA" id="ARBA00022723"/>
    </source>
</evidence>
<comment type="catalytic activity">
    <reaction evidence="12 13">
        <text>tRNA(Cys) + L-cysteine + ATP = L-cysteinyl-tRNA(Cys) + AMP + diphosphate</text>
        <dbReference type="Rhea" id="RHEA:17773"/>
        <dbReference type="Rhea" id="RHEA-COMP:9661"/>
        <dbReference type="Rhea" id="RHEA-COMP:9679"/>
        <dbReference type="ChEBI" id="CHEBI:30616"/>
        <dbReference type="ChEBI" id="CHEBI:33019"/>
        <dbReference type="ChEBI" id="CHEBI:35235"/>
        <dbReference type="ChEBI" id="CHEBI:78442"/>
        <dbReference type="ChEBI" id="CHEBI:78517"/>
        <dbReference type="ChEBI" id="CHEBI:456215"/>
        <dbReference type="EC" id="6.1.1.16"/>
    </reaction>
</comment>
<dbReference type="EMBL" id="BMNB01000005">
    <property type="protein sequence ID" value="GGM30759.1"/>
    <property type="molecule type" value="Genomic_DNA"/>
</dbReference>
<feature type="domain" description="Cysteinyl-tRNA synthetase class Ia DALR" evidence="15">
    <location>
        <begin position="346"/>
        <end position="408"/>
    </location>
</feature>
<evidence type="ECO:0000313" key="17">
    <source>
        <dbReference type="Proteomes" id="UP000608890"/>
    </source>
</evidence>
<comment type="subcellular location">
    <subcellularLocation>
        <location evidence="1 13">Cytoplasm</location>
    </subcellularLocation>
</comment>
<protein>
    <recommendedName>
        <fullName evidence="13">Cysteine--tRNA ligase</fullName>
        <ecNumber evidence="13">6.1.1.16</ecNumber>
    </recommendedName>
    <alternativeName>
        <fullName evidence="13">Cysteinyl-tRNA synthetase</fullName>
        <shortName evidence="13">CysRS</shortName>
    </alternativeName>
</protein>
<accession>A0A917TNQ6</accession>
<organism evidence="16 17">
    <name type="scientific">Micromonospora sonchi</name>
    <dbReference type="NCBI Taxonomy" id="1763543"/>
    <lineage>
        <taxon>Bacteria</taxon>
        <taxon>Bacillati</taxon>
        <taxon>Actinomycetota</taxon>
        <taxon>Actinomycetes</taxon>
        <taxon>Micromonosporales</taxon>
        <taxon>Micromonosporaceae</taxon>
        <taxon>Micromonospora</taxon>
    </lineage>
</organism>
<dbReference type="GO" id="GO:0006423">
    <property type="term" value="P:cysteinyl-tRNA aminoacylation"/>
    <property type="evidence" value="ECO:0007669"/>
    <property type="project" value="UniProtKB-UniRule"/>
</dbReference>
<evidence type="ECO:0000256" key="3">
    <source>
        <dbReference type="ARBA" id="ARBA00011245"/>
    </source>
</evidence>
<keyword evidence="7 13" id="KW-0547">Nucleotide-binding</keyword>
<dbReference type="Gene3D" id="1.20.120.1910">
    <property type="entry name" value="Cysteine-tRNA ligase, C-terminal anti-codon recognition domain"/>
    <property type="match status" value="1"/>
</dbReference>
<dbReference type="RefSeq" id="WP_189041766.1">
    <property type="nucleotide sequence ID" value="NZ_BMNB01000005.1"/>
</dbReference>
<comment type="similarity">
    <text evidence="2 13">Belongs to the class-I aminoacyl-tRNA synthetase family.</text>
</comment>